<evidence type="ECO:0000256" key="2">
    <source>
        <dbReference type="SAM" id="Phobius"/>
    </source>
</evidence>
<keyword evidence="2" id="KW-1133">Transmembrane helix</keyword>
<keyword evidence="2" id="KW-0472">Membrane</keyword>
<protein>
    <recommendedName>
        <fullName evidence="4">Transcobalamin-like C-terminal domain-containing protein</fullName>
    </recommendedName>
</protein>
<keyword evidence="3" id="KW-0732">Signal</keyword>
<dbReference type="RefSeq" id="WP_013485009.1">
    <property type="nucleotide sequence ID" value="NC_014828.1"/>
</dbReference>
<dbReference type="InterPro" id="IPR008930">
    <property type="entry name" value="Terpenoid_cyclase/PrenylTrfase"/>
</dbReference>
<dbReference type="eggNOG" id="COG1657">
    <property type="taxonomic scope" value="Bacteria"/>
</dbReference>
<evidence type="ECO:0000256" key="3">
    <source>
        <dbReference type="SAM" id="SignalP"/>
    </source>
</evidence>
<gene>
    <name evidence="5" type="ordered locus">Ethha_1095</name>
</gene>
<evidence type="ECO:0000313" key="6">
    <source>
        <dbReference type="Proteomes" id="UP000001551"/>
    </source>
</evidence>
<sequence>MKKAFRNWVCICCAFALLLAGIPLSAAAAAQSTFHLRIEGATQTYLNEDVPLTSDETLEQAYTAALDAEHIPYDQSYSDSMGYYINSIGGESGSSSNGTYYFWSIYQNGASASVGVSSLKPAAGDDIVMAFIAWPGTLYPSVSLSPATPVAGKPFTFHVTGSDGGTSSNVDGATVTFNGQSKTTDTNGDVTFTAPAAGNYTYRVEKNGSGPAPLLVRIDNAPLTVSADASSSSGSSSSSPSGSSSVSSSTTSTPTTSSALDTSVASAVKGAAAALGSDTSDWTAFALARAGYPVPGAYLPDAAAAIAEGNLNAITLAKYVLVLRAAGADPTNFNGANLVNQLYTQTNVGRTGLNGYIFALLALDSADYTPPANATVSKASLLSTLLAAQDKDGGFGLVTGYSDVDITAMTLTALAPHISETGVQAAVTKGLAYLAGQQRANGGFSTNASESTAQVIIALSSLGINPASDAQFLQNGNSPLSNLLSFAVSGGAFAHVSGGGANTIATQQALEALTAYQMLEHGGKRLFDLRNTSASVQRVTPSTGFGVSNPYTGGGAPAGAVVAVSLAAAAVLLLSRRRKP</sequence>
<dbReference type="SUPFAM" id="SSF48239">
    <property type="entry name" value="Terpenoid cyclases/Protein prenyltransferases"/>
    <property type="match status" value="1"/>
</dbReference>
<organism evidence="5 6">
    <name type="scientific">Ethanoligenens harbinense (strain DSM 18485 / JCM 12961 / CGMCC 1.5033 / YUAN-3)</name>
    <dbReference type="NCBI Taxonomy" id="663278"/>
    <lineage>
        <taxon>Bacteria</taxon>
        <taxon>Bacillati</taxon>
        <taxon>Bacillota</taxon>
        <taxon>Clostridia</taxon>
        <taxon>Eubacteriales</taxon>
        <taxon>Oscillospiraceae</taxon>
        <taxon>Ethanoligenens</taxon>
    </lineage>
</organism>
<dbReference type="KEGG" id="eha:Ethha_1095"/>
<evidence type="ECO:0000313" key="5">
    <source>
        <dbReference type="EMBL" id="ADU26648.1"/>
    </source>
</evidence>
<keyword evidence="6" id="KW-1185">Reference proteome</keyword>
<dbReference type="HOGENOM" id="CLU_469896_0_0_9"/>
<feature type="transmembrane region" description="Helical" evidence="2">
    <location>
        <begin position="555"/>
        <end position="574"/>
    </location>
</feature>
<proteinExistence type="predicted"/>
<feature type="chain" id="PRO_5030168383" description="Transcobalamin-like C-terminal domain-containing protein" evidence="3">
    <location>
        <begin position="29"/>
        <end position="580"/>
    </location>
</feature>
<dbReference type="Proteomes" id="UP000001551">
    <property type="component" value="Chromosome"/>
</dbReference>
<dbReference type="STRING" id="663278.Ethha_1095"/>
<feature type="signal peptide" evidence="3">
    <location>
        <begin position="1"/>
        <end position="28"/>
    </location>
</feature>
<feature type="region of interest" description="Disordered" evidence="1">
    <location>
        <begin position="227"/>
        <end position="260"/>
    </location>
</feature>
<dbReference type="CDD" id="cd00688">
    <property type="entry name" value="ISOPREN_C2_like"/>
    <property type="match status" value="1"/>
</dbReference>
<evidence type="ECO:0000259" key="4">
    <source>
        <dbReference type="Pfam" id="PF14478"/>
    </source>
</evidence>
<name>E6U4M0_ETHHY</name>
<reference evidence="5 6" key="1">
    <citation type="submission" date="2010-12" db="EMBL/GenBank/DDBJ databases">
        <title>Complete sequence of Ethanoligenens harbinense YUAN-3.</title>
        <authorList>
            <person name="Lucas S."/>
            <person name="Copeland A."/>
            <person name="Lapidus A."/>
            <person name="Cheng J.-F."/>
            <person name="Bruce D."/>
            <person name="Goodwin L."/>
            <person name="Pitluck S."/>
            <person name="Chertkov O."/>
            <person name="Misra M."/>
            <person name="Detter J.C."/>
            <person name="Han C."/>
            <person name="Tapia R."/>
            <person name="Land M."/>
            <person name="Hauser L."/>
            <person name="Jeffries C."/>
            <person name="Kyrpides N."/>
            <person name="Ivanova N."/>
            <person name="Mikhailova N."/>
            <person name="Wang A."/>
            <person name="Mouttaki H."/>
            <person name="He Z."/>
            <person name="Zhou J."/>
            <person name="Hemme C.L."/>
            <person name="Woyke T."/>
        </authorList>
    </citation>
    <scope>NUCLEOTIDE SEQUENCE [LARGE SCALE GENOMIC DNA]</scope>
    <source>
        <strain evidence="6">DSM 18485 / JCM 12961 / CGMCC 1.5033 / YUAN-3</strain>
    </source>
</reference>
<feature type="domain" description="Transcobalamin-like C-terminal" evidence="4">
    <location>
        <begin position="55"/>
        <end position="131"/>
    </location>
</feature>
<evidence type="ECO:0000256" key="1">
    <source>
        <dbReference type="SAM" id="MobiDB-lite"/>
    </source>
</evidence>
<dbReference type="EMBL" id="CP002400">
    <property type="protein sequence ID" value="ADU26648.1"/>
    <property type="molecule type" value="Genomic_DNA"/>
</dbReference>
<keyword evidence="2" id="KW-0812">Transmembrane</keyword>
<dbReference type="PANTHER" id="PTHR10559:SF18">
    <property type="entry name" value="TRANSCOBALAMIN II"/>
    <property type="match status" value="1"/>
</dbReference>
<dbReference type="Gene3D" id="2.170.130.30">
    <property type="match status" value="1"/>
</dbReference>
<dbReference type="InterPro" id="IPR027954">
    <property type="entry name" value="Transcobalamin-like_C"/>
</dbReference>
<dbReference type="Gene3D" id="1.50.10.20">
    <property type="match status" value="1"/>
</dbReference>
<accession>E6U4M0</accession>
<dbReference type="Pfam" id="PF14478">
    <property type="entry name" value="DUF4430"/>
    <property type="match status" value="1"/>
</dbReference>
<dbReference type="InterPro" id="IPR051588">
    <property type="entry name" value="Cobalamin_Transport"/>
</dbReference>
<dbReference type="PANTHER" id="PTHR10559">
    <property type="entry name" value="TRANSCOBALAMIN-1/GASTRIC INTRINSIC FACTOR"/>
    <property type="match status" value="1"/>
</dbReference>
<dbReference type="AlphaFoldDB" id="E6U4M0"/>